<evidence type="ECO:0000313" key="1">
    <source>
        <dbReference type="EMBL" id="ETJ29069.1"/>
    </source>
</evidence>
<sequence length="30" mass="3585">RELEKLNVQEAMCFRKPNIIINGERQVKDI</sequence>
<dbReference type="AlphaFoldDB" id="W1XJQ6"/>
<gene>
    <name evidence="1" type="ORF">Q604_UNBC16388G0002</name>
</gene>
<name>W1XJQ6_9ZZZZ</name>
<comment type="caution">
    <text evidence="1">The sequence shown here is derived from an EMBL/GenBank/DDBJ whole genome shotgun (WGS) entry which is preliminary data.</text>
</comment>
<dbReference type="EMBL" id="AZMM01016388">
    <property type="protein sequence ID" value="ETJ29069.1"/>
    <property type="molecule type" value="Genomic_DNA"/>
</dbReference>
<feature type="non-terminal residue" evidence="1">
    <location>
        <position position="1"/>
    </location>
</feature>
<organism evidence="1">
    <name type="scientific">human gut metagenome</name>
    <dbReference type="NCBI Taxonomy" id="408170"/>
    <lineage>
        <taxon>unclassified sequences</taxon>
        <taxon>metagenomes</taxon>
        <taxon>organismal metagenomes</taxon>
    </lineage>
</organism>
<proteinExistence type="predicted"/>
<protein>
    <submittedName>
        <fullName evidence="1">Uncharacterized protein</fullName>
    </submittedName>
</protein>
<accession>W1XJQ6</accession>
<reference evidence="1" key="1">
    <citation type="submission" date="2013-12" db="EMBL/GenBank/DDBJ databases">
        <title>A Varibaculum cambriense genome reconstructed from a premature infant gut community with otherwise low bacterial novelty that shifts toward anaerobic metabolism during the third week of life.</title>
        <authorList>
            <person name="Brown C.T."/>
            <person name="Sharon I."/>
            <person name="Thomas B.C."/>
            <person name="Castelle C.J."/>
            <person name="Morowitz M.J."/>
            <person name="Banfield J.F."/>
        </authorList>
    </citation>
    <scope>NUCLEOTIDE SEQUENCE</scope>
</reference>